<proteinExistence type="predicted"/>
<protein>
    <submittedName>
        <fullName evidence="2">Uncharacterized protein</fullName>
    </submittedName>
</protein>
<feature type="compositionally biased region" description="Basic residues" evidence="1">
    <location>
        <begin position="1"/>
        <end position="10"/>
    </location>
</feature>
<dbReference type="EMBL" id="JAGTTL010000004">
    <property type="protein sequence ID" value="KAK6323622.1"/>
    <property type="molecule type" value="Genomic_DNA"/>
</dbReference>
<name>A0AAN8MBU0_9TELE</name>
<gene>
    <name evidence="2" type="ORF">J4Q44_G00059610</name>
</gene>
<keyword evidence="3" id="KW-1185">Reference proteome</keyword>
<evidence type="ECO:0000256" key="1">
    <source>
        <dbReference type="SAM" id="MobiDB-lite"/>
    </source>
</evidence>
<evidence type="ECO:0000313" key="3">
    <source>
        <dbReference type="Proteomes" id="UP001356427"/>
    </source>
</evidence>
<comment type="caution">
    <text evidence="2">The sequence shown here is derived from an EMBL/GenBank/DDBJ whole genome shotgun (WGS) entry which is preliminary data.</text>
</comment>
<sequence>MLGRGVKRKSPERGIALCFPPGEGETRETAGAMRRRGGLEREETSPFIILSIGQRRKCIQAPQRLSSKRQANSTRI</sequence>
<accession>A0AAN8MBU0</accession>
<organism evidence="2 3">
    <name type="scientific">Coregonus suidteri</name>
    <dbReference type="NCBI Taxonomy" id="861788"/>
    <lineage>
        <taxon>Eukaryota</taxon>
        <taxon>Metazoa</taxon>
        <taxon>Chordata</taxon>
        <taxon>Craniata</taxon>
        <taxon>Vertebrata</taxon>
        <taxon>Euteleostomi</taxon>
        <taxon>Actinopterygii</taxon>
        <taxon>Neopterygii</taxon>
        <taxon>Teleostei</taxon>
        <taxon>Protacanthopterygii</taxon>
        <taxon>Salmoniformes</taxon>
        <taxon>Salmonidae</taxon>
        <taxon>Coregoninae</taxon>
        <taxon>Coregonus</taxon>
    </lineage>
</organism>
<reference evidence="2 3" key="1">
    <citation type="submission" date="2021-04" db="EMBL/GenBank/DDBJ databases">
        <authorList>
            <person name="De Guttry C."/>
            <person name="Zahm M."/>
            <person name="Klopp C."/>
            <person name="Cabau C."/>
            <person name="Louis A."/>
            <person name="Berthelot C."/>
            <person name="Parey E."/>
            <person name="Roest Crollius H."/>
            <person name="Montfort J."/>
            <person name="Robinson-Rechavi M."/>
            <person name="Bucao C."/>
            <person name="Bouchez O."/>
            <person name="Gislard M."/>
            <person name="Lluch J."/>
            <person name="Milhes M."/>
            <person name="Lampietro C."/>
            <person name="Lopez Roques C."/>
            <person name="Donnadieu C."/>
            <person name="Braasch I."/>
            <person name="Desvignes T."/>
            <person name="Postlethwait J."/>
            <person name="Bobe J."/>
            <person name="Wedekind C."/>
            <person name="Guiguen Y."/>
        </authorList>
    </citation>
    <scope>NUCLEOTIDE SEQUENCE [LARGE SCALE GENOMIC DNA]</scope>
    <source>
        <strain evidence="2">Cs_M1</strain>
        <tissue evidence="2">Blood</tissue>
    </source>
</reference>
<feature type="region of interest" description="Disordered" evidence="1">
    <location>
        <begin position="1"/>
        <end position="42"/>
    </location>
</feature>
<dbReference type="AlphaFoldDB" id="A0AAN8MBU0"/>
<evidence type="ECO:0000313" key="2">
    <source>
        <dbReference type="EMBL" id="KAK6323622.1"/>
    </source>
</evidence>
<dbReference type="Proteomes" id="UP001356427">
    <property type="component" value="Unassembled WGS sequence"/>
</dbReference>